<protein>
    <recommendedName>
        <fullName evidence="4">Tissue inhibitor of metalloproteinase</fullName>
    </recommendedName>
</protein>
<dbReference type="SUPFAM" id="SSF50242">
    <property type="entry name" value="TIMP-like"/>
    <property type="match status" value="1"/>
</dbReference>
<reference evidence="2 3" key="1">
    <citation type="submission" date="2017-11" db="EMBL/GenBank/DDBJ databases">
        <title>Rhodohalobacter 15182 sp. nov., isolated from a salt lake.</title>
        <authorList>
            <person name="Han S."/>
        </authorList>
    </citation>
    <scope>NUCLEOTIDE SEQUENCE [LARGE SCALE GENOMIC DNA]</scope>
    <source>
        <strain evidence="2 3">15182</strain>
    </source>
</reference>
<dbReference type="EMBL" id="PISP01000001">
    <property type="protein sequence ID" value="PKD44680.1"/>
    <property type="molecule type" value="Genomic_DNA"/>
</dbReference>
<evidence type="ECO:0008006" key="4">
    <source>
        <dbReference type="Google" id="ProtNLM"/>
    </source>
</evidence>
<evidence type="ECO:0000256" key="1">
    <source>
        <dbReference type="SAM" id="SignalP"/>
    </source>
</evidence>
<feature type="signal peptide" evidence="1">
    <location>
        <begin position="1"/>
        <end position="22"/>
    </location>
</feature>
<gene>
    <name evidence="2" type="ORF">CWD77_04240</name>
</gene>
<name>A0A2N0VKH4_9BACT</name>
<evidence type="ECO:0000313" key="3">
    <source>
        <dbReference type="Proteomes" id="UP000233398"/>
    </source>
</evidence>
<accession>A0A2N0VKH4</accession>
<evidence type="ECO:0000313" key="2">
    <source>
        <dbReference type="EMBL" id="PKD44680.1"/>
    </source>
</evidence>
<dbReference type="Gene3D" id="2.40.50.120">
    <property type="match status" value="1"/>
</dbReference>
<organism evidence="2 3">
    <name type="scientific">Rhodohalobacter barkolensis</name>
    <dbReference type="NCBI Taxonomy" id="2053187"/>
    <lineage>
        <taxon>Bacteria</taxon>
        <taxon>Pseudomonadati</taxon>
        <taxon>Balneolota</taxon>
        <taxon>Balneolia</taxon>
        <taxon>Balneolales</taxon>
        <taxon>Balneolaceae</taxon>
        <taxon>Rhodohalobacter</taxon>
    </lineage>
</organism>
<comment type="caution">
    <text evidence="2">The sequence shown here is derived from an EMBL/GenBank/DDBJ whole genome shotgun (WGS) entry which is preliminary data.</text>
</comment>
<dbReference type="Proteomes" id="UP000233398">
    <property type="component" value="Unassembled WGS sequence"/>
</dbReference>
<dbReference type="AlphaFoldDB" id="A0A2N0VKH4"/>
<sequence length="264" mass="30479">MDMKKYALTILLFFCFSSIALGCSCADIFYTTNDEFITSDFVGTIKIISTEEDPDSDERRTYIANIKPLAVFKREAPSELRVSGTINGINWGASCERSVETGEEWMVALSKNDQNYFPLSYCSFASKLKSSDGTNTSRSGHWQAITHFQFLERTVPNLHREYMLRESSGKISDYLIQYDGQSFSSKSAHYLITFDEHLNIKTVEVLKGFNSEFDNEFVTFLKQQTKWEKENPRFEKTPVIDGTKHIVGVFYYEDEKKFLSRFEL</sequence>
<keyword evidence="3" id="KW-1185">Reference proteome</keyword>
<proteinExistence type="predicted"/>
<dbReference type="InterPro" id="IPR008993">
    <property type="entry name" value="TIMP-like_OB-fold"/>
</dbReference>
<keyword evidence="1" id="KW-0732">Signal</keyword>
<feature type="chain" id="PRO_5014715754" description="Tissue inhibitor of metalloproteinase" evidence="1">
    <location>
        <begin position="23"/>
        <end position="264"/>
    </location>
</feature>
<dbReference type="PROSITE" id="PS51257">
    <property type="entry name" value="PROKAR_LIPOPROTEIN"/>
    <property type="match status" value="1"/>
</dbReference>